<protein>
    <recommendedName>
        <fullName evidence="3">DUF3108 domain-containing protein</fullName>
    </recommendedName>
</protein>
<dbReference type="Pfam" id="PF11306">
    <property type="entry name" value="DUF3108"/>
    <property type="match status" value="1"/>
</dbReference>
<gene>
    <name evidence="2" type="ORF">BWY73_00071</name>
</gene>
<proteinExistence type="predicted"/>
<sequence>MRAESILIPLTAALLLAGTAGLEAAPRAGETLRYQLKWNVVSGGFMNVSVEEAASVDSESTYHLKAYMETGGLFKKLYPFTANIDSYPAVSDFLPRRYLYRSNSKEERIAETVDFSRTPPEGTWKLDKFEYDRNRSQKKSDRIKTSGFFQDPLSIIYYLRGQKLQVGSTLTVPLYMDRREYRIAVKVTRRSYLRVMGRVWDTLVVEPDTSYKTLPFQRGTLWIFFSNDAERLPLYFTAKAPLGLVSATLVEITR</sequence>
<keyword evidence="1" id="KW-0732">Signal</keyword>
<evidence type="ECO:0008006" key="3">
    <source>
        <dbReference type="Google" id="ProtNLM"/>
    </source>
</evidence>
<comment type="caution">
    <text evidence="2">The sequence shown here is derived from an EMBL/GenBank/DDBJ whole genome shotgun (WGS) entry which is preliminary data.</text>
</comment>
<dbReference type="EMBL" id="MWAK01000004">
    <property type="protein sequence ID" value="OPZ93872.1"/>
    <property type="molecule type" value="Genomic_DNA"/>
</dbReference>
<evidence type="ECO:0000256" key="1">
    <source>
        <dbReference type="SAM" id="SignalP"/>
    </source>
</evidence>
<name>A0A1V5MLC2_UNCT6</name>
<dbReference type="AlphaFoldDB" id="A0A1V5MLC2"/>
<feature type="chain" id="PRO_5013229150" description="DUF3108 domain-containing protein" evidence="1">
    <location>
        <begin position="25"/>
        <end position="254"/>
    </location>
</feature>
<reference evidence="2" key="1">
    <citation type="submission" date="2017-02" db="EMBL/GenBank/DDBJ databases">
        <title>Delving into the versatile metabolic prowess of the omnipresent phylum Bacteroidetes.</title>
        <authorList>
            <person name="Nobu M.K."/>
            <person name="Mei R."/>
            <person name="Narihiro T."/>
            <person name="Kuroda K."/>
            <person name="Liu W.-T."/>
        </authorList>
    </citation>
    <scope>NUCLEOTIDE SEQUENCE</scope>
    <source>
        <strain evidence="2">ADurb.Bin417</strain>
    </source>
</reference>
<organism evidence="2">
    <name type="scientific">candidate division TA06 bacterium ADurb.Bin417</name>
    <dbReference type="NCBI Taxonomy" id="1852828"/>
    <lineage>
        <taxon>Bacteria</taxon>
        <taxon>Bacteria division TA06</taxon>
    </lineage>
</organism>
<evidence type="ECO:0000313" key="2">
    <source>
        <dbReference type="EMBL" id="OPZ93872.1"/>
    </source>
</evidence>
<accession>A0A1V5MLC2</accession>
<dbReference type="Proteomes" id="UP000485484">
    <property type="component" value="Unassembled WGS sequence"/>
</dbReference>
<feature type="signal peptide" evidence="1">
    <location>
        <begin position="1"/>
        <end position="24"/>
    </location>
</feature>
<dbReference type="InterPro" id="IPR021457">
    <property type="entry name" value="DUF3108"/>
</dbReference>